<evidence type="ECO:0000256" key="1">
    <source>
        <dbReference type="ARBA" id="ARBA00023015"/>
    </source>
</evidence>
<dbReference type="PROSITE" id="PS00519">
    <property type="entry name" value="HTH_ASNC_1"/>
    <property type="match status" value="1"/>
</dbReference>
<dbReference type="CDD" id="cd00090">
    <property type="entry name" value="HTH_ARSR"/>
    <property type="match status" value="1"/>
</dbReference>
<keyword evidence="3" id="KW-0804">Transcription</keyword>
<dbReference type="PROSITE" id="PS50956">
    <property type="entry name" value="HTH_ASNC_2"/>
    <property type="match status" value="1"/>
</dbReference>
<proteinExistence type="predicted"/>
<evidence type="ECO:0000256" key="2">
    <source>
        <dbReference type="ARBA" id="ARBA00023125"/>
    </source>
</evidence>
<dbReference type="GO" id="GO:0005829">
    <property type="term" value="C:cytosol"/>
    <property type="evidence" value="ECO:0007669"/>
    <property type="project" value="TreeGrafter"/>
</dbReference>
<feature type="domain" description="HTH asnC-type" evidence="4">
    <location>
        <begin position="8"/>
        <end position="69"/>
    </location>
</feature>
<dbReference type="InterPro" id="IPR036390">
    <property type="entry name" value="WH_DNA-bd_sf"/>
</dbReference>
<evidence type="ECO:0000259" key="4">
    <source>
        <dbReference type="PROSITE" id="PS50956"/>
    </source>
</evidence>
<dbReference type="PANTHER" id="PTHR30154:SF34">
    <property type="entry name" value="TRANSCRIPTIONAL REGULATOR AZLB"/>
    <property type="match status" value="1"/>
</dbReference>
<sequence length="164" mass="18557">MARGRIKLDDRDIKILTILQKEGRIPKAALAERVNLSPTPCWERLNRLEEAGIIEGYTASIAESTYGPLTVLFVMIEIESHRKEDFAQFETAIASVPEIVECWSVSGGFDYLCKFVTRDLGSYQAIVDKLLADHIGVRRYFTYPAMTSIKKTPIPIEMISETTR</sequence>
<dbReference type="Gene3D" id="3.30.70.920">
    <property type="match status" value="1"/>
</dbReference>
<dbReference type="InterPro" id="IPR000485">
    <property type="entry name" value="AsnC-type_HTH_dom"/>
</dbReference>
<evidence type="ECO:0000313" key="5">
    <source>
        <dbReference type="EMBL" id="MCP3056292.1"/>
    </source>
</evidence>
<dbReference type="SUPFAM" id="SSF54909">
    <property type="entry name" value="Dimeric alpha+beta barrel"/>
    <property type="match status" value="1"/>
</dbReference>
<dbReference type="PRINTS" id="PR00033">
    <property type="entry name" value="HTHASNC"/>
</dbReference>
<comment type="caution">
    <text evidence="5">The sequence shown here is derived from an EMBL/GenBank/DDBJ whole genome shotgun (WGS) entry which is preliminary data.</text>
</comment>
<keyword evidence="2" id="KW-0238">DNA-binding</keyword>
<dbReference type="InterPro" id="IPR019888">
    <property type="entry name" value="Tscrpt_reg_AsnC-like"/>
</dbReference>
<dbReference type="RefSeq" id="WP_253965101.1">
    <property type="nucleotide sequence ID" value="NZ_JALHBS010000086.1"/>
</dbReference>
<dbReference type="GO" id="GO:0043200">
    <property type="term" value="P:response to amino acid"/>
    <property type="evidence" value="ECO:0007669"/>
    <property type="project" value="TreeGrafter"/>
</dbReference>
<keyword evidence="1" id="KW-0805">Transcription regulation</keyword>
<dbReference type="InterPro" id="IPR019887">
    <property type="entry name" value="Tscrpt_reg_AsnC/Lrp_C"/>
</dbReference>
<dbReference type="InterPro" id="IPR011008">
    <property type="entry name" value="Dimeric_a/b-barrel"/>
</dbReference>
<dbReference type="Proteomes" id="UP001155220">
    <property type="component" value="Unassembled WGS sequence"/>
</dbReference>
<dbReference type="Gene3D" id="1.10.10.10">
    <property type="entry name" value="Winged helix-like DNA-binding domain superfamily/Winged helix DNA-binding domain"/>
    <property type="match status" value="1"/>
</dbReference>
<keyword evidence="6" id="KW-1185">Reference proteome</keyword>
<dbReference type="InterPro" id="IPR011991">
    <property type="entry name" value="ArsR-like_HTH"/>
</dbReference>
<evidence type="ECO:0000256" key="3">
    <source>
        <dbReference type="ARBA" id="ARBA00023163"/>
    </source>
</evidence>
<dbReference type="InterPro" id="IPR036388">
    <property type="entry name" value="WH-like_DNA-bd_sf"/>
</dbReference>
<name>A0A9X2KJ56_9HYPH</name>
<gene>
    <name evidence="5" type="ORF">MJ956_14240</name>
</gene>
<dbReference type="GO" id="GO:0006355">
    <property type="term" value="P:regulation of DNA-templated transcription"/>
    <property type="evidence" value="ECO:0007669"/>
    <property type="project" value="UniProtKB-ARBA"/>
</dbReference>
<reference evidence="5" key="1">
    <citation type="submission" date="2022-03" db="EMBL/GenBank/DDBJ databases">
        <title>Aurantimonas Liuensis sp. Nov., isolated from the hadal seawater of the Mariana Trench.</title>
        <authorList>
            <person name="Liu R."/>
        </authorList>
    </citation>
    <scope>NUCLEOTIDE SEQUENCE</scope>
    <source>
        <strain evidence="5">LRZ36</strain>
    </source>
</reference>
<dbReference type="EMBL" id="JALHBS010000086">
    <property type="protein sequence ID" value="MCP3056292.1"/>
    <property type="molecule type" value="Genomic_DNA"/>
</dbReference>
<dbReference type="Pfam" id="PF01037">
    <property type="entry name" value="AsnC_trans_reg"/>
    <property type="match status" value="1"/>
</dbReference>
<evidence type="ECO:0000313" key="6">
    <source>
        <dbReference type="Proteomes" id="UP001155220"/>
    </source>
</evidence>
<dbReference type="SUPFAM" id="SSF46785">
    <property type="entry name" value="Winged helix' DNA-binding domain"/>
    <property type="match status" value="1"/>
</dbReference>
<dbReference type="Pfam" id="PF13412">
    <property type="entry name" value="HTH_24"/>
    <property type="match status" value="1"/>
</dbReference>
<dbReference type="GO" id="GO:0043565">
    <property type="term" value="F:sequence-specific DNA binding"/>
    <property type="evidence" value="ECO:0007669"/>
    <property type="project" value="InterPro"/>
</dbReference>
<accession>A0A9X2KJ56</accession>
<dbReference type="PANTHER" id="PTHR30154">
    <property type="entry name" value="LEUCINE-RESPONSIVE REGULATORY PROTEIN"/>
    <property type="match status" value="1"/>
</dbReference>
<dbReference type="InterPro" id="IPR019885">
    <property type="entry name" value="Tscrpt_reg_HTH_AsnC-type_CS"/>
</dbReference>
<protein>
    <submittedName>
        <fullName evidence="5">Lrp/AsnC family transcriptional regulator</fullName>
    </submittedName>
</protein>
<dbReference type="AlphaFoldDB" id="A0A9X2KJ56"/>
<dbReference type="SMART" id="SM00344">
    <property type="entry name" value="HTH_ASNC"/>
    <property type="match status" value="1"/>
</dbReference>
<organism evidence="5 6">
    <name type="scientific">Aurantimonas marianensis</name>
    <dbReference type="NCBI Taxonomy" id="2920428"/>
    <lineage>
        <taxon>Bacteria</taxon>
        <taxon>Pseudomonadati</taxon>
        <taxon>Pseudomonadota</taxon>
        <taxon>Alphaproteobacteria</taxon>
        <taxon>Hyphomicrobiales</taxon>
        <taxon>Aurantimonadaceae</taxon>
        <taxon>Aurantimonas</taxon>
    </lineage>
</organism>